<dbReference type="EMBL" id="JABBNT010000001">
    <property type="protein sequence ID" value="NMM43360.1"/>
    <property type="molecule type" value="Genomic_DNA"/>
</dbReference>
<dbReference type="Proteomes" id="UP000539372">
    <property type="component" value="Unassembled WGS sequence"/>
</dbReference>
<dbReference type="PANTHER" id="PTHR43667">
    <property type="entry name" value="CYCLOPROPANE-FATTY-ACYL-PHOSPHOLIPID SYNTHASE"/>
    <property type="match status" value="1"/>
</dbReference>
<keyword evidence="2 7" id="KW-0489">Methyltransferase</keyword>
<dbReference type="InterPro" id="IPR029063">
    <property type="entry name" value="SAM-dependent_MTases_sf"/>
</dbReference>
<organism evidence="7 8">
    <name type="scientific">Pacificispira spongiicola</name>
    <dbReference type="NCBI Taxonomy" id="2729598"/>
    <lineage>
        <taxon>Bacteria</taxon>
        <taxon>Pseudomonadati</taxon>
        <taxon>Pseudomonadota</taxon>
        <taxon>Alphaproteobacteria</taxon>
        <taxon>Rhodospirillales</taxon>
        <taxon>Rhodospirillaceae</taxon>
        <taxon>Pacificispira</taxon>
    </lineage>
</organism>
<evidence type="ECO:0000256" key="4">
    <source>
        <dbReference type="ARBA" id="ARBA00022691"/>
    </source>
</evidence>
<evidence type="ECO:0000256" key="5">
    <source>
        <dbReference type="ARBA" id="ARBA00023098"/>
    </source>
</evidence>
<evidence type="ECO:0000256" key="2">
    <source>
        <dbReference type="ARBA" id="ARBA00022603"/>
    </source>
</evidence>
<name>A0A7Y0DXE0_9PROT</name>
<protein>
    <submittedName>
        <fullName evidence="7">Class I SAM-dependent methyltransferase</fullName>
    </submittedName>
</protein>
<evidence type="ECO:0000256" key="6">
    <source>
        <dbReference type="PIRSR" id="PIRSR003085-1"/>
    </source>
</evidence>
<dbReference type="Pfam" id="PF02353">
    <property type="entry name" value="CMAS"/>
    <property type="match status" value="1"/>
</dbReference>
<keyword evidence="4" id="KW-0949">S-adenosyl-L-methionine</keyword>
<evidence type="ECO:0000313" key="8">
    <source>
        <dbReference type="Proteomes" id="UP000539372"/>
    </source>
</evidence>
<dbReference type="Gene3D" id="3.40.50.150">
    <property type="entry name" value="Vaccinia Virus protein VP39"/>
    <property type="match status" value="1"/>
</dbReference>
<accession>A0A7Y0DXE0</accession>
<comment type="similarity">
    <text evidence="1">Belongs to the CFA/CMAS family.</text>
</comment>
<dbReference type="RefSeq" id="WP_169623643.1">
    <property type="nucleotide sequence ID" value="NZ_JABBNT010000001.1"/>
</dbReference>
<evidence type="ECO:0000256" key="3">
    <source>
        <dbReference type="ARBA" id="ARBA00022679"/>
    </source>
</evidence>
<dbReference type="InterPro" id="IPR050723">
    <property type="entry name" value="CFA/CMAS"/>
</dbReference>
<dbReference type="AlphaFoldDB" id="A0A7Y0DXE0"/>
<keyword evidence="5" id="KW-0443">Lipid metabolism</keyword>
<dbReference type="GO" id="GO:0008168">
    <property type="term" value="F:methyltransferase activity"/>
    <property type="evidence" value="ECO:0007669"/>
    <property type="project" value="UniProtKB-KW"/>
</dbReference>
<proteinExistence type="inferred from homology"/>
<dbReference type="PIRSF" id="PIRSF003085">
    <property type="entry name" value="CMAS"/>
    <property type="match status" value="1"/>
</dbReference>
<dbReference type="PANTHER" id="PTHR43667:SF2">
    <property type="entry name" value="FATTY ACID C-METHYL TRANSFERASE"/>
    <property type="match status" value="1"/>
</dbReference>
<dbReference type="GO" id="GO:0032259">
    <property type="term" value="P:methylation"/>
    <property type="evidence" value="ECO:0007669"/>
    <property type="project" value="UniProtKB-KW"/>
</dbReference>
<gene>
    <name evidence="7" type="ORF">HH303_02640</name>
</gene>
<comment type="caution">
    <text evidence="7">The sequence shown here is derived from an EMBL/GenBank/DDBJ whole genome shotgun (WGS) entry which is preliminary data.</text>
</comment>
<evidence type="ECO:0000313" key="7">
    <source>
        <dbReference type="EMBL" id="NMM43360.1"/>
    </source>
</evidence>
<dbReference type="CDD" id="cd02440">
    <property type="entry name" value="AdoMet_MTases"/>
    <property type="match status" value="1"/>
</dbReference>
<reference evidence="7 8" key="1">
    <citation type="submission" date="2020-04" db="EMBL/GenBank/DDBJ databases">
        <title>Rhodospirillaceae bacterium KN72 isolated from deep sea.</title>
        <authorList>
            <person name="Zhang D.-C."/>
        </authorList>
    </citation>
    <scope>NUCLEOTIDE SEQUENCE [LARGE SCALE GENOMIC DNA]</scope>
    <source>
        <strain evidence="7 8">KN72</strain>
    </source>
</reference>
<feature type="active site" evidence="6">
    <location>
        <position position="392"/>
    </location>
</feature>
<evidence type="ECO:0000256" key="1">
    <source>
        <dbReference type="ARBA" id="ARBA00010815"/>
    </source>
</evidence>
<sequence>MEDTFTNLATPNARRTSVAKPSGLREMLLARGLKNIETGRLTVDFPSGARLHVAGKQQGPDAMLSIADNRAVTRLLTAGDLGFAEGYMAGEWDTPDLKVLLDLGLRNEAAFAGSVRRIGALELVNRLRHRLRANSRRGSRRNIAAHYDLGNDFYTPWLDQTMSYSSAIFEDMDEPMEIAQQRKYARMAEMLDLQDGDHILEIGCGWGGFAEYAARNHGCRVTGLTLSHEQARYSRDRMILNGLSDQVEIRLQDYRDVDGRFDKIASIEMFEAVGQAYWPVYFGTLKARLKPGGKAALQSITIADDGFDAYRASPDFIQRYIFPGGMLPSPKVFGEAVAQSGLTLSDSFFFGPSYAETLRRWDRDFTAQWSAIRKLGFDERFRRMWHYYLKYCEVGFDAGRIDVGQFVLER</sequence>
<keyword evidence="3 7" id="KW-0808">Transferase</keyword>
<dbReference type="InterPro" id="IPR003333">
    <property type="entry name" value="CMAS"/>
</dbReference>
<dbReference type="GO" id="GO:0008610">
    <property type="term" value="P:lipid biosynthetic process"/>
    <property type="evidence" value="ECO:0007669"/>
    <property type="project" value="InterPro"/>
</dbReference>
<keyword evidence="8" id="KW-1185">Reference proteome</keyword>
<dbReference type="SUPFAM" id="SSF53335">
    <property type="entry name" value="S-adenosyl-L-methionine-dependent methyltransferases"/>
    <property type="match status" value="1"/>
</dbReference>